<dbReference type="RefSeq" id="XP_001596319.1">
    <property type="nucleotide sequence ID" value="XM_001596269.1"/>
</dbReference>
<keyword evidence="3" id="KW-1185">Reference proteome</keyword>
<proteinExistence type="predicted"/>
<organism evidence="2 3">
    <name type="scientific">Sclerotinia sclerotiorum (strain ATCC 18683 / 1980 / Ss-1)</name>
    <name type="common">White mold</name>
    <name type="synonym">Whetzelinia sclerotiorum</name>
    <dbReference type="NCBI Taxonomy" id="665079"/>
    <lineage>
        <taxon>Eukaryota</taxon>
        <taxon>Fungi</taxon>
        <taxon>Dikarya</taxon>
        <taxon>Ascomycota</taxon>
        <taxon>Pezizomycotina</taxon>
        <taxon>Leotiomycetes</taxon>
        <taxon>Helotiales</taxon>
        <taxon>Sclerotiniaceae</taxon>
        <taxon>Sclerotinia</taxon>
    </lineage>
</organism>
<dbReference type="Proteomes" id="UP000001312">
    <property type="component" value="Unassembled WGS sequence"/>
</dbReference>
<feature type="region of interest" description="Disordered" evidence="1">
    <location>
        <begin position="1"/>
        <end position="20"/>
    </location>
</feature>
<gene>
    <name evidence="2" type="ORF">SS1G_02539</name>
</gene>
<protein>
    <submittedName>
        <fullName evidence="2">Uncharacterized protein</fullName>
    </submittedName>
</protein>
<sequence length="34" mass="3751">MAQSTAGDFKAQRNSASSHSMSVYRTVNNYPCIK</sequence>
<dbReference type="EMBL" id="CH476623">
    <property type="protein sequence ID" value="EDN99681.1"/>
    <property type="molecule type" value="Genomic_DNA"/>
</dbReference>
<name>A7EB53_SCLS1</name>
<dbReference type="AlphaFoldDB" id="A7EB53"/>
<dbReference type="InParanoid" id="A7EB53"/>
<evidence type="ECO:0000313" key="3">
    <source>
        <dbReference type="Proteomes" id="UP000001312"/>
    </source>
</evidence>
<evidence type="ECO:0000256" key="1">
    <source>
        <dbReference type="SAM" id="MobiDB-lite"/>
    </source>
</evidence>
<dbReference type="HOGENOM" id="CLU_3377362_0_0_1"/>
<reference evidence="3" key="1">
    <citation type="journal article" date="2011" name="PLoS Genet.">
        <title>Genomic analysis of the necrotrophic fungal pathogens Sclerotinia sclerotiorum and Botrytis cinerea.</title>
        <authorList>
            <person name="Amselem J."/>
            <person name="Cuomo C.A."/>
            <person name="van Kan J.A."/>
            <person name="Viaud M."/>
            <person name="Benito E.P."/>
            <person name="Couloux A."/>
            <person name="Coutinho P.M."/>
            <person name="de Vries R.P."/>
            <person name="Dyer P.S."/>
            <person name="Fillinger S."/>
            <person name="Fournier E."/>
            <person name="Gout L."/>
            <person name="Hahn M."/>
            <person name="Kohn L."/>
            <person name="Lapalu N."/>
            <person name="Plummer K.M."/>
            <person name="Pradier J.M."/>
            <person name="Quevillon E."/>
            <person name="Sharon A."/>
            <person name="Simon A."/>
            <person name="ten Have A."/>
            <person name="Tudzynski B."/>
            <person name="Tudzynski P."/>
            <person name="Wincker P."/>
            <person name="Andrew M."/>
            <person name="Anthouard V."/>
            <person name="Beever R.E."/>
            <person name="Beffa R."/>
            <person name="Benoit I."/>
            <person name="Bouzid O."/>
            <person name="Brault B."/>
            <person name="Chen Z."/>
            <person name="Choquer M."/>
            <person name="Collemare J."/>
            <person name="Cotton P."/>
            <person name="Danchin E.G."/>
            <person name="Da Silva C."/>
            <person name="Gautier A."/>
            <person name="Giraud C."/>
            <person name="Giraud T."/>
            <person name="Gonzalez C."/>
            <person name="Grossetete S."/>
            <person name="Guldener U."/>
            <person name="Henrissat B."/>
            <person name="Howlett B.J."/>
            <person name="Kodira C."/>
            <person name="Kretschmer M."/>
            <person name="Lappartient A."/>
            <person name="Leroch M."/>
            <person name="Levis C."/>
            <person name="Mauceli E."/>
            <person name="Neuveglise C."/>
            <person name="Oeser B."/>
            <person name="Pearson M."/>
            <person name="Poulain J."/>
            <person name="Poussereau N."/>
            <person name="Quesneville H."/>
            <person name="Rascle C."/>
            <person name="Schumacher J."/>
            <person name="Segurens B."/>
            <person name="Sexton A."/>
            <person name="Silva E."/>
            <person name="Sirven C."/>
            <person name="Soanes D.M."/>
            <person name="Talbot N.J."/>
            <person name="Templeton M."/>
            <person name="Yandava C."/>
            <person name="Yarden O."/>
            <person name="Zeng Q."/>
            <person name="Rollins J.A."/>
            <person name="Lebrun M.H."/>
            <person name="Dickman M."/>
        </authorList>
    </citation>
    <scope>NUCLEOTIDE SEQUENCE [LARGE SCALE GENOMIC DNA]</scope>
    <source>
        <strain evidence="3">ATCC 18683 / 1980 / Ss-1</strain>
    </source>
</reference>
<dbReference type="KEGG" id="ssl:SS1G_02539"/>
<evidence type="ECO:0000313" key="2">
    <source>
        <dbReference type="EMBL" id="EDN99681.1"/>
    </source>
</evidence>
<accession>A7EB53</accession>
<dbReference type="GeneID" id="5492403"/>